<feature type="region of interest" description="Disordered" evidence="1">
    <location>
        <begin position="124"/>
        <end position="143"/>
    </location>
</feature>
<keyword evidence="4" id="KW-1185">Reference proteome</keyword>
<evidence type="ECO:0000256" key="1">
    <source>
        <dbReference type="SAM" id="MobiDB-lite"/>
    </source>
</evidence>
<accession>A0AAV4BY61</accession>
<comment type="caution">
    <text evidence="3">The sequence shown here is derived from an EMBL/GenBank/DDBJ whole genome shotgun (WGS) entry which is preliminary data.</text>
</comment>
<dbReference type="EMBL" id="BLXT01006003">
    <property type="protein sequence ID" value="GFO28091.1"/>
    <property type="molecule type" value="Genomic_DNA"/>
</dbReference>
<sequence>MVSYRPSLLLVSVLMASSAAGEDTISVVLRPPYRPGFPVIVRCHFEYIGSEIETLASLKLERSVGGYPPNYRSVATVTPDDEINEIGGQATVVGEIDPGYEAFVSVRFPDANAYCFNYKCTATGRNKQGQSKSIEHTERSPCA</sequence>
<name>A0AAV4BY61_9GAST</name>
<gene>
    <name evidence="3" type="ORF">PoB_005459600</name>
</gene>
<feature type="signal peptide" evidence="2">
    <location>
        <begin position="1"/>
        <end position="21"/>
    </location>
</feature>
<feature type="compositionally biased region" description="Basic and acidic residues" evidence="1">
    <location>
        <begin position="133"/>
        <end position="143"/>
    </location>
</feature>
<protein>
    <submittedName>
        <fullName evidence="3">Uncharacterized protein</fullName>
    </submittedName>
</protein>
<evidence type="ECO:0000313" key="4">
    <source>
        <dbReference type="Proteomes" id="UP000735302"/>
    </source>
</evidence>
<organism evidence="3 4">
    <name type="scientific">Plakobranchus ocellatus</name>
    <dbReference type="NCBI Taxonomy" id="259542"/>
    <lineage>
        <taxon>Eukaryota</taxon>
        <taxon>Metazoa</taxon>
        <taxon>Spiralia</taxon>
        <taxon>Lophotrochozoa</taxon>
        <taxon>Mollusca</taxon>
        <taxon>Gastropoda</taxon>
        <taxon>Heterobranchia</taxon>
        <taxon>Euthyneura</taxon>
        <taxon>Panpulmonata</taxon>
        <taxon>Sacoglossa</taxon>
        <taxon>Placobranchoidea</taxon>
        <taxon>Plakobranchidae</taxon>
        <taxon>Plakobranchus</taxon>
    </lineage>
</organism>
<feature type="chain" id="PRO_5043595884" evidence="2">
    <location>
        <begin position="22"/>
        <end position="143"/>
    </location>
</feature>
<dbReference type="AlphaFoldDB" id="A0AAV4BY61"/>
<reference evidence="3 4" key="1">
    <citation type="journal article" date="2021" name="Elife">
        <title>Chloroplast acquisition without the gene transfer in kleptoplastic sea slugs, Plakobranchus ocellatus.</title>
        <authorList>
            <person name="Maeda T."/>
            <person name="Takahashi S."/>
            <person name="Yoshida T."/>
            <person name="Shimamura S."/>
            <person name="Takaki Y."/>
            <person name="Nagai Y."/>
            <person name="Toyoda A."/>
            <person name="Suzuki Y."/>
            <person name="Arimoto A."/>
            <person name="Ishii H."/>
            <person name="Satoh N."/>
            <person name="Nishiyama T."/>
            <person name="Hasebe M."/>
            <person name="Maruyama T."/>
            <person name="Minagawa J."/>
            <person name="Obokata J."/>
            <person name="Shigenobu S."/>
        </authorList>
    </citation>
    <scope>NUCLEOTIDE SEQUENCE [LARGE SCALE GENOMIC DNA]</scope>
</reference>
<proteinExistence type="predicted"/>
<dbReference type="Proteomes" id="UP000735302">
    <property type="component" value="Unassembled WGS sequence"/>
</dbReference>
<keyword evidence="2" id="KW-0732">Signal</keyword>
<evidence type="ECO:0000256" key="2">
    <source>
        <dbReference type="SAM" id="SignalP"/>
    </source>
</evidence>
<evidence type="ECO:0000313" key="3">
    <source>
        <dbReference type="EMBL" id="GFO28091.1"/>
    </source>
</evidence>